<dbReference type="InterPro" id="IPR003879">
    <property type="entry name" value="Butyrophylin_SPRY"/>
</dbReference>
<dbReference type="Pfam" id="PF25600">
    <property type="entry name" value="TRIM_CC"/>
    <property type="match status" value="1"/>
</dbReference>
<keyword evidence="3 6" id="KW-0863">Zinc-finger</keyword>
<dbReference type="Pfam" id="PF00643">
    <property type="entry name" value="zf-B_box"/>
    <property type="match status" value="1"/>
</dbReference>
<dbReference type="CDD" id="cd19769">
    <property type="entry name" value="Bbox2_TRIM16-like"/>
    <property type="match status" value="1"/>
</dbReference>
<evidence type="ECO:0000256" key="2">
    <source>
        <dbReference type="ARBA" id="ARBA00022723"/>
    </source>
</evidence>
<dbReference type="InterPro" id="IPR013320">
    <property type="entry name" value="ConA-like_dom_sf"/>
</dbReference>
<dbReference type="InterPro" id="IPR006574">
    <property type="entry name" value="PRY"/>
</dbReference>
<evidence type="ECO:0008006" key="13">
    <source>
        <dbReference type="Google" id="ProtNLM"/>
    </source>
</evidence>
<accession>A0A3B4BY63</accession>
<dbReference type="InterPro" id="IPR017907">
    <property type="entry name" value="Znf_RING_CS"/>
</dbReference>
<dbReference type="Pfam" id="PF00622">
    <property type="entry name" value="SPRY"/>
    <property type="match status" value="1"/>
</dbReference>
<keyword evidence="2" id="KW-0479">Metal-binding</keyword>
<evidence type="ECO:0000259" key="9">
    <source>
        <dbReference type="PROSITE" id="PS50119"/>
    </source>
</evidence>
<dbReference type="Gene3D" id="2.60.120.920">
    <property type="match status" value="1"/>
</dbReference>
<dbReference type="AlphaFoldDB" id="A0A3B4BY63"/>
<dbReference type="Gene3D" id="3.30.160.60">
    <property type="entry name" value="Classic Zinc Finger"/>
    <property type="match status" value="1"/>
</dbReference>
<dbReference type="SUPFAM" id="SSF49899">
    <property type="entry name" value="Concanavalin A-like lectins/glucanases"/>
    <property type="match status" value="1"/>
</dbReference>
<dbReference type="Pfam" id="PF15227">
    <property type="entry name" value="zf-C3HC4_4"/>
    <property type="match status" value="1"/>
</dbReference>
<keyword evidence="4" id="KW-0862">Zinc</keyword>
<reference evidence="11 12" key="1">
    <citation type="submission" date="2020-10" db="EMBL/GenBank/DDBJ databases">
        <title>Pygocentrus nattereri (red-bellied piranha) genome, fPygNat1, primary haplotype.</title>
        <authorList>
            <person name="Myers G."/>
            <person name="Meyer A."/>
            <person name="Karagic N."/>
            <person name="Pippel M."/>
            <person name="Winkler S."/>
            <person name="Tracey A."/>
            <person name="Wood J."/>
            <person name="Formenti G."/>
            <person name="Howe K."/>
            <person name="Fedrigo O."/>
            <person name="Jarvis E.D."/>
        </authorList>
    </citation>
    <scope>NUCLEOTIDE SEQUENCE [LARGE SCALE GENOMIC DNA]</scope>
</reference>
<evidence type="ECO:0000259" key="10">
    <source>
        <dbReference type="PROSITE" id="PS50188"/>
    </source>
</evidence>
<feature type="domain" description="B30.2/SPRY" evidence="10">
    <location>
        <begin position="384"/>
        <end position="582"/>
    </location>
</feature>
<feature type="coiled-coil region" evidence="7">
    <location>
        <begin position="189"/>
        <end position="216"/>
    </location>
</feature>
<dbReference type="InterPro" id="IPR051051">
    <property type="entry name" value="E3_ubiq-ligase_TRIM/RNF"/>
</dbReference>
<evidence type="ECO:0000256" key="3">
    <source>
        <dbReference type="ARBA" id="ARBA00022771"/>
    </source>
</evidence>
<keyword evidence="5" id="KW-0391">Immunity</keyword>
<dbReference type="InterPro" id="IPR001841">
    <property type="entry name" value="Znf_RING"/>
</dbReference>
<dbReference type="Pfam" id="PF13765">
    <property type="entry name" value="PRY"/>
    <property type="match status" value="1"/>
</dbReference>
<feature type="domain" description="B box-type" evidence="9">
    <location>
        <begin position="148"/>
        <end position="189"/>
    </location>
</feature>
<dbReference type="Proteomes" id="UP001501920">
    <property type="component" value="Chromosome 19"/>
</dbReference>
<dbReference type="InterPro" id="IPR043136">
    <property type="entry name" value="B30.2/SPRY_sf"/>
</dbReference>
<dbReference type="CDD" id="cd16040">
    <property type="entry name" value="SPRY_PRY_SNTX"/>
    <property type="match status" value="1"/>
</dbReference>
<name>A0A3B4BY63_PYGNA</name>
<dbReference type="SUPFAM" id="SSF57845">
    <property type="entry name" value="B-box zinc-binding domain"/>
    <property type="match status" value="1"/>
</dbReference>
<keyword evidence="12" id="KW-1185">Reference proteome</keyword>
<evidence type="ECO:0000259" key="8">
    <source>
        <dbReference type="PROSITE" id="PS50089"/>
    </source>
</evidence>
<dbReference type="InterPro" id="IPR001870">
    <property type="entry name" value="B30.2/SPRY"/>
</dbReference>
<dbReference type="Ensembl" id="ENSPNAT00000008651.2">
    <property type="protein sequence ID" value="ENSPNAP00000003490.2"/>
    <property type="gene ID" value="ENSPNAG00000009903.2"/>
</dbReference>
<evidence type="ECO:0000256" key="1">
    <source>
        <dbReference type="ARBA" id="ARBA00022588"/>
    </source>
</evidence>
<evidence type="ECO:0000256" key="5">
    <source>
        <dbReference type="ARBA" id="ARBA00022859"/>
    </source>
</evidence>
<dbReference type="GeneTree" id="ENSGT01150000286899"/>
<evidence type="ECO:0000313" key="11">
    <source>
        <dbReference type="Ensembl" id="ENSPNAP00000003490.2"/>
    </source>
</evidence>
<dbReference type="GO" id="GO:0005737">
    <property type="term" value="C:cytoplasm"/>
    <property type="evidence" value="ECO:0007669"/>
    <property type="project" value="UniProtKB-ARBA"/>
</dbReference>
<dbReference type="PRINTS" id="PR01407">
    <property type="entry name" value="BUTYPHLNCDUF"/>
</dbReference>
<dbReference type="GeneID" id="108410860"/>
<feature type="coiled-coil region" evidence="7">
    <location>
        <begin position="258"/>
        <end position="292"/>
    </location>
</feature>
<dbReference type="PANTHER" id="PTHR25465">
    <property type="entry name" value="B-BOX DOMAIN CONTAINING"/>
    <property type="match status" value="1"/>
</dbReference>
<dbReference type="PROSITE" id="PS50119">
    <property type="entry name" value="ZF_BBOX"/>
    <property type="match status" value="1"/>
</dbReference>
<dbReference type="Gene3D" id="3.30.40.10">
    <property type="entry name" value="Zinc/RING finger domain, C3HC4 (zinc finger)"/>
    <property type="match status" value="1"/>
</dbReference>
<dbReference type="Gene3D" id="4.10.830.40">
    <property type="match status" value="1"/>
</dbReference>
<reference evidence="11" key="2">
    <citation type="submission" date="2025-08" db="UniProtKB">
        <authorList>
            <consortium name="Ensembl"/>
        </authorList>
    </citation>
    <scope>IDENTIFICATION</scope>
</reference>
<dbReference type="PROSITE" id="PS50188">
    <property type="entry name" value="B302_SPRY"/>
    <property type="match status" value="1"/>
</dbReference>
<dbReference type="OMA" id="SANHAIM"/>
<keyword evidence="1" id="KW-0399">Innate immunity</keyword>
<feature type="domain" description="RING-type" evidence="8">
    <location>
        <begin position="16"/>
        <end position="59"/>
    </location>
</feature>
<dbReference type="SUPFAM" id="SSF57850">
    <property type="entry name" value="RING/U-box"/>
    <property type="match status" value="1"/>
</dbReference>
<organism evidence="11 12">
    <name type="scientific">Pygocentrus nattereri</name>
    <name type="common">Red-bellied piranha</name>
    <dbReference type="NCBI Taxonomy" id="42514"/>
    <lineage>
        <taxon>Eukaryota</taxon>
        <taxon>Metazoa</taxon>
        <taxon>Chordata</taxon>
        <taxon>Craniata</taxon>
        <taxon>Vertebrata</taxon>
        <taxon>Euteleostomi</taxon>
        <taxon>Actinopterygii</taxon>
        <taxon>Neopterygii</taxon>
        <taxon>Teleostei</taxon>
        <taxon>Ostariophysi</taxon>
        <taxon>Characiformes</taxon>
        <taxon>Characoidei</taxon>
        <taxon>Pygocentrus</taxon>
    </lineage>
</organism>
<protein>
    <recommendedName>
        <fullName evidence="13">FinTRIM family, member 87</fullName>
    </recommendedName>
</protein>
<evidence type="ECO:0000256" key="4">
    <source>
        <dbReference type="ARBA" id="ARBA00022833"/>
    </source>
</evidence>
<dbReference type="SMART" id="SM00589">
    <property type="entry name" value="PRY"/>
    <property type="match status" value="1"/>
</dbReference>
<dbReference type="InterPro" id="IPR000315">
    <property type="entry name" value="Znf_B-box"/>
</dbReference>
<proteinExistence type="predicted"/>
<dbReference type="InterPro" id="IPR058030">
    <property type="entry name" value="TRIM8/14/16/25/29/45/65_CC"/>
</dbReference>
<dbReference type="InterPro" id="IPR013083">
    <property type="entry name" value="Znf_RING/FYVE/PHD"/>
</dbReference>
<sequence length="582" mass="65983">MAAAATISVDEDQFSCPVCLEILRDPVTIPCGHSYCMDCIKGYWRKTEHKAGYSCPQCRRGFNPRPVLARNTMLAELVGKLREAVVQEAPQGPAKAAEVDCDVCSGRKRRAVKSCVKCLASYCEVHLKQHNERDRSKTHRLTEAMRHLQKRVCSQHSRLFELYCRTDQQLICCLCTTDGHNGHHTVAALEERTEKQRQLEEAFRRSKQRSKEKEKELKSIMKYLKRSAQAVEDDSERICTKLTRSIERRHCEVKELVRAEERAALAQAEGLLESLELQIEDHRRRENELEQLSHTEDHIHFLQKCKALCIPAELEELPCVDVHPYFSLMILRRALTELRERVNDVCDRELSRISDLIKDDQSESDETPPCVPVHTEIVSPAKSTDQPQSEPKMRADFLQYCCEVTLDQNTANSYLCLSEGNRKVSTGHESQHYPDHPDRFGIWAQVLGKEGLSGRCYWEVEWAGKGGIAVGVSYKGIIRLGGGPDGKLGCNSKSWSLDFSDGLCTFQHNKNKSEIPTPISPKIGVYLDHKAGTLAFYCVSPRGDTMTLLHRVQTTFSQPLYPGFWVGLGSTLKLCPIYNFSA</sequence>
<dbReference type="InterPro" id="IPR003877">
    <property type="entry name" value="SPRY_dom"/>
</dbReference>
<evidence type="ECO:0000313" key="12">
    <source>
        <dbReference type="Proteomes" id="UP001501920"/>
    </source>
</evidence>
<dbReference type="STRING" id="42514.ENSPNAP00000003490"/>
<dbReference type="GO" id="GO:0008270">
    <property type="term" value="F:zinc ion binding"/>
    <property type="evidence" value="ECO:0007669"/>
    <property type="project" value="UniProtKB-KW"/>
</dbReference>
<dbReference type="PANTHER" id="PTHR25465:SF14">
    <property type="entry name" value="E3 UBIQUITIN-PROTEIN LIGASE TRIM65"/>
    <property type="match status" value="1"/>
</dbReference>
<dbReference type="SMART" id="SM00336">
    <property type="entry name" value="BBOX"/>
    <property type="match status" value="1"/>
</dbReference>
<dbReference type="PROSITE" id="PS50089">
    <property type="entry name" value="ZF_RING_2"/>
    <property type="match status" value="1"/>
</dbReference>
<dbReference type="SMART" id="SM00184">
    <property type="entry name" value="RING"/>
    <property type="match status" value="1"/>
</dbReference>
<evidence type="ECO:0000256" key="7">
    <source>
        <dbReference type="SAM" id="Coils"/>
    </source>
</evidence>
<dbReference type="SMART" id="SM00449">
    <property type="entry name" value="SPRY"/>
    <property type="match status" value="1"/>
</dbReference>
<reference evidence="11" key="3">
    <citation type="submission" date="2025-09" db="UniProtKB">
        <authorList>
            <consortium name="Ensembl"/>
        </authorList>
    </citation>
    <scope>IDENTIFICATION</scope>
</reference>
<keyword evidence="7" id="KW-0175">Coiled coil</keyword>
<dbReference type="GO" id="GO:0045087">
    <property type="term" value="P:innate immune response"/>
    <property type="evidence" value="ECO:0007669"/>
    <property type="project" value="UniProtKB-KW"/>
</dbReference>
<dbReference type="PROSITE" id="PS00518">
    <property type="entry name" value="ZF_RING_1"/>
    <property type="match status" value="1"/>
</dbReference>
<evidence type="ECO:0000256" key="6">
    <source>
        <dbReference type="PROSITE-ProRule" id="PRU00024"/>
    </source>
</evidence>